<gene>
    <name evidence="1" type="ORF">M8818_003719</name>
</gene>
<proteinExistence type="predicted"/>
<dbReference type="EMBL" id="JAMKPW020000016">
    <property type="protein sequence ID" value="KAK8210231.1"/>
    <property type="molecule type" value="Genomic_DNA"/>
</dbReference>
<name>A0ACC3SE29_9PEZI</name>
<organism evidence="1 2">
    <name type="scientific">Zalaria obscura</name>
    <dbReference type="NCBI Taxonomy" id="2024903"/>
    <lineage>
        <taxon>Eukaryota</taxon>
        <taxon>Fungi</taxon>
        <taxon>Dikarya</taxon>
        <taxon>Ascomycota</taxon>
        <taxon>Pezizomycotina</taxon>
        <taxon>Dothideomycetes</taxon>
        <taxon>Dothideomycetidae</taxon>
        <taxon>Dothideales</taxon>
        <taxon>Zalariaceae</taxon>
        <taxon>Zalaria</taxon>
    </lineage>
</organism>
<evidence type="ECO:0000313" key="1">
    <source>
        <dbReference type="EMBL" id="KAK8210231.1"/>
    </source>
</evidence>
<comment type="caution">
    <text evidence="1">The sequence shown here is derived from an EMBL/GenBank/DDBJ whole genome shotgun (WGS) entry which is preliminary data.</text>
</comment>
<accession>A0ACC3SE29</accession>
<evidence type="ECO:0000313" key="2">
    <source>
        <dbReference type="Proteomes" id="UP001320706"/>
    </source>
</evidence>
<protein>
    <submittedName>
        <fullName evidence="1">Uncharacterized protein</fullName>
    </submittedName>
</protein>
<reference evidence="1" key="1">
    <citation type="submission" date="2024-02" db="EMBL/GenBank/DDBJ databases">
        <title>Metagenome Assembled Genome of Zalaria obscura JY119.</title>
        <authorList>
            <person name="Vighnesh L."/>
            <person name="Jagadeeshwari U."/>
            <person name="Venkata Ramana C."/>
            <person name="Sasikala C."/>
        </authorList>
    </citation>
    <scope>NUCLEOTIDE SEQUENCE</scope>
    <source>
        <strain evidence="1">JY119</strain>
    </source>
</reference>
<keyword evidence="2" id="KW-1185">Reference proteome</keyword>
<dbReference type="Proteomes" id="UP001320706">
    <property type="component" value="Unassembled WGS sequence"/>
</dbReference>
<sequence length="881" mass="97077">MVLPSWCCPSIFVPFYTDFALVSPSRRAGCGHFRSPSANPLSAHFMSAPNLKMADQTAYLIARKPPPPPLPPRASSNQVPRASTIPSDAPPPYESVAGHSAEDSPSWSAHDPRSSSTQSLIPSESNEQRDRRKLLLIYVHGFMGDETSFQSFPAHVHNLVTALVAETHVVHTKVYPRYRSKRNITFARDDFSRWFVLLAPHEDETTDTILLGHSMGGLLSAEVVLLSSTNPGGALQHRILGSINFDVPFLGMHPGVIKSGLASIFHPAADSPKPTDENRNPMSPIASPMEGVASQNASTSSIMSPMSPGSDVDSFFAPPPSDPNFNPAFQNDVVLPVRKGWKNAWHFVNKHSDNLAAATKQLVKSHLEFGGAMADFSGLKQRYVRIRALEESDVAVRQSVMGGQIAPDRVRFVNYYTASTGRPKKPKTPSPMMSPAPSTQDLGSTLSVSDALPQAERTRTHGSSPAASVRSRSKSPRLSLEEHSDEGIIQKELEDPHEGLDIVHEDDYDDDNMSQPSMDHLEPRPLSSLGSVSVTAESWADAMEDMKLEPETEPTMDLTATAPSSQPEPLQAPDPDIQSLSTMETQSIAPPESLISPTDSTPASTLQSHSTLSLTPSTSLPPIPPLPSKPTQPDFSIFPDKDTRKVAEKAFSRASKAYEKAVKDRQKALRDRTKLEEKLARKAEKEREKAAKLELKEKERMKVQRGREYEERLRIERRETEREWEEVKQEEEEEEEGNEGKEEGGSEEMKRGRAELWKWNATDSPLDGGPAPGLDRTATAASTAAPTSSSAINIKQKQTQEKPKPAREGKFCMLPPKDSAGNRDPCWIRVFMRDVDEVGAHCGLFFLSEHYERLVGDVAGRAEEWVMEAEGERVARGFDLD</sequence>